<accession>A0ABR5A4X4</accession>
<dbReference type="EC" id="4.4.1.13" evidence="2"/>
<dbReference type="Gene3D" id="3.40.640.10">
    <property type="entry name" value="Type I PLP-dependent aspartate aminotransferase-like (Major domain)"/>
    <property type="match status" value="1"/>
</dbReference>
<keyword evidence="4" id="KW-0456">Lyase</keyword>
<comment type="caution">
    <text evidence="7">The sequence shown here is derived from an EMBL/GenBank/DDBJ whole genome shotgun (WGS) entry which is preliminary data.</text>
</comment>
<dbReference type="InterPro" id="IPR051798">
    <property type="entry name" value="Class-II_PLP-Dep_Aminotrans"/>
</dbReference>
<comment type="cofactor">
    <cofactor evidence="1">
        <name>pyridoxal 5'-phosphate</name>
        <dbReference type="ChEBI" id="CHEBI:597326"/>
    </cofactor>
</comment>
<evidence type="ECO:0000256" key="5">
    <source>
        <dbReference type="ARBA" id="ARBA00037974"/>
    </source>
</evidence>
<dbReference type="PANTHER" id="PTHR43525:SF1">
    <property type="entry name" value="PROTEIN MALY"/>
    <property type="match status" value="1"/>
</dbReference>
<dbReference type="NCBIfam" id="TIGR04350">
    <property type="entry name" value="C_S_lyase_PatB"/>
    <property type="match status" value="1"/>
</dbReference>
<comment type="similarity">
    <text evidence="5">Belongs to the class-II pyridoxal-phosphate-dependent aminotransferase family. MalY/PatB cystathionine beta-lyase subfamily.</text>
</comment>
<sequence length="393" mass="44298">MKYDFDKVIDRTNTASYKWDQSEKMFGRAGVLPLWVADMDFQAPKEVVEAITRRAEHGLYGYSFRTQTYYDAIIGWLSRRHGWNIEQDWITSSPGVVPAMSVIVQAFTEPGDSIILQSPVYYPFYDVIQLNGRKVVDNALVLKDGQYTMDFDLLERQAQEGAKMLLLCSPHNPGGRVWSREELQRVGDICVKYNILVVADEIHHDLVFPGHKHIPFASISESFAQQSITCMAPSKTFNLAGLAAAVVIIPNSEHRTKYNQLLKTLSLHMESYFGLTAIESAYTYGDEWLDQLIPYLEGNLETLIQFVGEHLPQVNVIKPEGTYLVWLDCRGISDDPQTLKKLMWEKAGVAFNEGSMFGKQGAGFLRVNIACPRSLLLKALQQFAEAAGSAIKQ</sequence>
<dbReference type="RefSeq" id="WP_041062942.1">
    <property type="nucleotide sequence ID" value="NZ_JXAL01000016.1"/>
</dbReference>
<dbReference type="PANTHER" id="PTHR43525">
    <property type="entry name" value="PROTEIN MALY"/>
    <property type="match status" value="1"/>
</dbReference>
<name>A0ABR5A4X4_9BACL</name>
<dbReference type="Proteomes" id="UP000054526">
    <property type="component" value="Unassembled WGS sequence"/>
</dbReference>
<dbReference type="Pfam" id="PF00155">
    <property type="entry name" value="Aminotran_1_2"/>
    <property type="match status" value="1"/>
</dbReference>
<dbReference type="CDD" id="cd00609">
    <property type="entry name" value="AAT_like"/>
    <property type="match status" value="1"/>
</dbReference>
<dbReference type="InterPro" id="IPR004839">
    <property type="entry name" value="Aminotransferase_I/II_large"/>
</dbReference>
<evidence type="ECO:0000256" key="4">
    <source>
        <dbReference type="ARBA" id="ARBA00023239"/>
    </source>
</evidence>
<dbReference type="SUPFAM" id="SSF53383">
    <property type="entry name" value="PLP-dependent transferases"/>
    <property type="match status" value="1"/>
</dbReference>
<dbReference type="InterPro" id="IPR015424">
    <property type="entry name" value="PyrdxlP-dep_Trfase"/>
</dbReference>
<dbReference type="InterPro" id="IPR015421">
    <property type="entry name" value="PyrdxlP-dep_Trfase_major"/>
</dbReference>
<dbReference type="EMBL" id="JXAL01000016">
    <property type="protein sequence ID" value="KIL35992.1"/>
    <property type="molecule type" value="Genomic_DNA"/>
</dbReference>
<evidence type="ECO:0000259" key="6">
    <source>
        <dbReference type="Pfam" id="PF00155"/>
    </source>
</evidence>
<evidence type="ECO:0000256" key="3">
    <source>
        <dbReference type="ARBA" id="ARBA00022898"/>
    </source>
</evidence>
<keyword evidence="3" id="KW-0663">Pyridoxal phosphate</keyword>
<organism evidence="7 8">
    <name type="scientific">Cohnella kolymensis</name>
    <dbReference type="NCBI Taxonomy" id="1590652"/>
    <lineage>
        <taxon>Bacteria</taxon>
        <taxon>Bacillati</taxon>
        <taxon>Bacillota</taxon>
        <taxon>Bacilli</taxon>
        <taxon>Bacillales</taxon>
        <taxon>Paenibacillaceae</taxon>
        <taxon>Cohnella</taxon>
    </lineage>
</organism>
<evidence type="ECO:0000313" key="8">
    <source>
        <dbReference type="Proteomes" id="UP000054526"/>
    </source>
</evidence>
<gene>
    <name evidence="7" type="ORF">SD71_11725</name>
</gene>
<evidence type="ECO:0000256" key="2">
    <source>
        <dbReference type="ARBA" id="ARBA00012224"/>
    </source>
</evidence>
<feature type="domain" description="Aminotransferase class I/classII large" evidence="6">
    <location>
        <begin position="33"/>
        <end position="381"/>
    </location>
</feature>
<dbReference type="InterPro" id="IPR015422">
    <property type="entry name" value="PyrdxlP-dep_Trfase_small"/>
</dbReference>
<dbReference type="InterPro" id="IPR027619">
    <property type="entry name" value="C-S_lyase_PatB-like"/>
</dbReference>
<proteinExistence type="inferred from homology"/>
<evidence type="ECO:0000313" key="7">
    <source>
        <dbReference type="EMBL" id="KIL35992.1"/>
    </source>
</evidence>
<evidence type="ECO:0000256" key="1">
    <source>
        <dbReference type="ARBA" id="ARBA00001933"/>
    </source>
</evidence>
<dbReference type="Gene3D" id="3.90.1150.10">
    <property type="entry name" value="Aspartate Aminotransferase, domain 1"/>
    <property type="match status" value="1"/>
</dbReference>
<reference evidence="7 8" key="1">
    <citation type="submission" date="2014-12" db="EMBL/GenBank/DDBJ databases">
        <title>Draft genome sequence of Cohnella kolymensis strain B-2846.</title>
        <authorList>
            <person name="Karlyshev A.V."/>
            <person name="Kudryashova E.B."/>
        </authorList>
    </citation>
    <scope>NUCLEOTIDE SEQUENCE [LARGE SCALE GENOMIC DNA]</scope>
    <source>
        <strain evidence="7 8">VKM B-2846</strain>
    </source>
</reference>
<keyword evidence="8" id="KW-1185">Reference proteome</keyword>
<protein>
    <recommendedName>
        <fullName evidence="2">cysteine-S-conjugate beta-lyase</fullName>
        <ecNumber evidence="2">4.4.1.13</ecNumber>
    </recommendedName>
</protein>